<name>A0A3B0MJU5_THEAN</name>
<accession>A0A3B0MJU5</accession>
<organism evidence="2">
    <name type="scientific">Theileria annulata</name>
    <dbReference type="NCBI Taxonomy" id="5874"/>
    <lineage>
        <taxon>Eukaryota</taxon>
        <taxon>Sar</taxon>
        <taxon>Alveolata</taxon>
        <taxon>Apicomplexa</taxon>
        <taxon>Aconoidasida</taxon>
        <taxon>Piroplasmida</taxon>
        <taxon>Theileriidae</taxon>
        <taxon>Theileria</taxon>
    </lineage>
</organism>
<dbReference type="VEuPathDB" id="PiroplasmaDB:TA17040"/>
<dbReference type="EMBL" id="UIVT01000001">
    <property type="protein sequence ID" value="SVP89197.1"/>
    <property type="molecule type" value="Genomic_DNA"/>
</dbReference>
<dbReference type="EMBL" id="UIVS01000001">
    <property type="protein sequence ID" value="SVP90337.1"/>
    <property type="molecule type" value="Genomic_DNA"/>
</dbReference>
<dbReference type="AlphaFoldDB" id="A0A3B0MJU5"/>
<evidence type="ECO:0000313" key="1">
    <source>
        <dbReference type="EMBL" id="SVP89197.1"/>
    </source>
</evidence>
<proteinExistence type="predicted"/>
<reference evidence="2" key="1">
    <citation type="submission" date="2018-07" db="EMBL/GenBank/DDBJ databases">
        <authorList>
            <person name="Quirk P.G."/>
            <person name="Krulwich T.A."/>
        </authorList>
    </citation>
    <scope>NUCLEOTIDE SEQUENCE</scope>
    <source>
        <strain evidence="2">Anand</strain>
    </source>
</reference>
<protein>
    <submittedName>
        <fullName evidence="2">Uncharacterized protein</fullName>
    </submittedName>
</protein>
<sequence>MDHSFSIDTCLYSKDDLSTANQKSSIESFIRYATEGSINKQIEQELGTTNNEELKNENKDDRKITILKKCVDNLSKTIVSDTVSFLKEYFQIKDTFEYSVHTSIDTFHQDLSKVLDDSDRSQTSKDTFETNDLQSVDRNTSKTCSLHPVSETCSIREFVPESESEYELDPETLEKALLVFVDYSHKLATKAVEDNRHLFADKLICNIFRRLKQVYDRNYDNNYTNSLDSTGRYPLFNLSFNLPSGTPKSVRIRLEEMSKDPLFVNNLAERIIIFDIMNRFKMFDLTELCFKFNQRIIEELWHLSVHSVFSKTNYDVERLFQCRNSIFTTENADKFLYDKNLSSKMESFTNANLYPQVSVHSNYETKESNLENLPDLNSDDMSQDFNSPWLSYDSSRTFRDLGSSRDRWPEGLFVGSHDTLNYILRTNRLLNYDRIDLLKGHFNLRKTEGSGFWVKETNKPLETFYFLEKNCVSIKVRGKLPCDIITALTIISQTELRLEWVSFLKDSQDLHTFSKTSRISRQASHSYIIRKYEYPVVGHKESLVYALSTNLLDEANCVIICCCNPPSNKKEFETVVKSMRKSGLEDTSGFISLDSKNNCTLSRYNISSSVPKRKNQKSGDICFLLFPYGENETLMEVYGNVTQEVKLVPMKFVTFLIKKIMVGMIRKLANISKGFSETKFAQSMSSRSEFYDWMVKIYRDQKGSNPQLSTFDFDNYLYTYNPIAKKS</sequence>
<gene>
    <name evidence="1" type="ORF">TAT_000104900</name>
    <name evidence="2" type="ORF">TAV_000104200</name>
</gene>
<dbReference type="SUPFAM" id="SSF55961">
    <property type="entry name" value="Bet v1-like"/>
    <property type="match status" value="1"/>
</dbReference>
<evidence type="ECO:0000313" key="2">
    <source>
        <dbReference type="EMBL" id="SVP90337.1"/>
    </source>
</evidence>